<dbReference type="Pfam" id="PF08759">
    <property type="entry name" value="GT-D"/>
    <property type="match status" value="1"/>
</dbReference>
<name>A0A4R1H8R9_9GAMM</name>
<organism evidence="2 3">
    <name type="scientific">Marinobacterium mangrovicola</name>
    <dbReference type="NCBI Taxonomy" id="1476959"/>
    <lineage>
        <taxon>Bacteria</taxon>
        <taxon>Pseudomonadati</taxon>
        <taxon>Pseudomonadota</taxon>
        <taxon>Gammaproteobacteria</taxon>
        <taxon>Oceanospirillales</taxon>
        <taxon>Oceanospirillaceae</taxon>
        <taxon>Marinobacterium</taxon>
    </lineage>
</organism>
<sequence>MKNSNEKEHSGVIRAFARAVLRKMALILAPFGITRQGRARIREFFDDLVIGLYREEIESFIRRYPTVWSEEETIQYIIEHKASICRFGDGELKLIVGERHKSFQDVDQKLNDRLLEVLQSNEPNILIGIHPVRAFDRLGRIWQKFIIRIGDQVLDLLDNQRSYPSMGAFRVLPKKSRASLVDRIKLTKKIWEGRKILFITGENSRFRFEEELFNNAASVDFLYAPSKNAFGRYDEIISEIRANYPKEEYLVMPVLGPTATVLAYDLALSGYQAIDFGQMPGTFKKAKESLFGTADTILDELYNNK</sequence>
<keyword evidence="3" id="KW-1185">Reference proteome</keyword>
<protein>
    <submittedName>
        <fullName evidence="2">Glycosyltransferase family protein</fullName>
    </submittedName>
</protein>
<dbReference type="InterPro" id="IPR014869">
    <property type="entry name" value="GT-D"/>
</dbReference>
<reference evidence="2 3" key="1">
    <citation type="submission" date="2019-03" db="EMBL/GenBank/DDBJ databases">
        <title>Genomic Encyclopedia of Archaeal and Bacterial Type Strains, Phase II (KMG-II): from individual species to whole genera.</title>
        <authorList>
            <person name="Goeker M."/>
        </authorList>
    </citation>
    <scope>NUCLEOTIDE SEQUENCE [LARGE SCALE GENOMIC DNA]</scope>
    <source>
        <strain evidence="2 3">DSM 27697</strain>
    </source>
</reference>
<evidence type="ECO:0000313" key="2">
    <source>
        <dbReference type="EMBL" id="TCK16495.1"/>
    </source>
</evidence>
<gene>
    <name evidence="2" type="ORF">CLV83_0046</name>
</gene>
<evidence type="ECO:0000313" key="3">
    <source>
        <dbReference type="Proteomes" id="UP000294546"/>
    </source>
</evidence>
<evidence type="ECO:0000259" key="1">
    <source>
        <dbReference type="Pfam" id="PF08759"/>
    </source>
</evidence>
<keyword evidence="2" id="KW-0808">Transferase</keyword>
<accession>A0A4R1H8R9</accession>
<feature type="domain" description="Glycosyltransferase GT-D fold" evidence="1">
    <location>
        <begin position="84"/>
        <end position="279"/>
    </location>
</feature>
<dbReference type="GO" id="GO:0016740">
    <property type="term" value="F:transferase activity"/>
    <property type="evidence" value="ECO:0007669"/>
    <property type="project" value="UniProtKB-KW"/>
</dbReference>
<comment type="caution">
    <text evidence="2">The sequence shown here is derived from an EMBL/GenBank/DDBJ whole genome shotgun (WGS) entry which is preliminary data.</text>
</comment>
<proteinExistence type="predicted"/>
<dbReference type="Proteomes" id="UP000294546">
    <property type="component" value="Unassembled WGS sequence"/>
</dbReference>
<dbReference type="AlphaFoldDB" id="A0A4R1H8R9"/>
<dbReference type="EMBL" id="SMFU01000001">
    <property type="protein sequence ID" value="TCK16495.1"/>
    <property type="molecule type" value="Genomic_DNA"/>
</dbReference>
<dbReference type="RefSeq" id="WP_243642235.1">
    <property type="nucleotide sequence ID" value="NZ_SMFU01000001.1"/>
</dbReference>